<protein>
    <submittedName>
        <fullName evidence="2">Uncharacterized protein</fullName>
    </submittedName>
</protein>
<name>A0A9P1IJS3_9PELO</name>
<dbReference type="EMBL" id="CANHGI010000004">
    <property type="protein sequence ID" value="CAI5446822.1"/>
    <property type="molecule type" value="Genomic_DNA"/>
</dbReference>
<keyword evidence="1" id="KW-0472">Membrane</keyword>
<keyword evidence="1" id="KW-0812">Transmembrane</keyword>
<keyword evidence="1" id="KW-1133">Transmembrane helix</keyword>
<dbReference type="Gene3D" id="1.20.140.150">
    <property type="match status" value="1"/>
</dbReference>
<feature type="transmembrane region" description="Helical" evidence="1">
    <location>
        <begin position="133"/>
        <end position="157"/>
    </location>
</feature>
<proteinExistence type="predicted"/>
<evidence type="ECO:0000313" key="2">
    <source>
        <dbReference type="EMBL" id="CAI5446822.1"/>
    </source>
</evidence>
<gene>
    <name evidence="2" type="ORF">CAMP_LOCUS9459</name>
</gene>
<reference evidence="2" key="1">
    <citation type="submission" date="2022-11" db="EMBL/GenBank/DDBJ databases">
        <authorList>
            <person name="Kikuchi T."/>
        </authorList>
    </citation>
    <scope>NUCLEOTIDE SEQUENCE</scope>
    <source>
        <strain evidence="2">PS1010</strain>
    </source>
</reference>
<sequence length="186" mass="21521">MKEKYVRKIGCGSKSILCFCQNYFVDERRSYDLYWFDWADNGVSLQLVLILKIKNIFTIFRFVAANHIMMIAISTICSGIMTLIVAVYPRKCIVIWSFVDQVFLAGFCILMSCVFVMVVAIEELRKEYKDDIINFHVYTALSFIASVCAIIDCVLYSKLLCCKGKAQDPEEEERIAENRRNSRKIV</sequence>
<organism evidence="2 3">
    <name type="scientific">Caenorhabditis angaria</name>
    <dbReference type="NCBI Taxonomy" id="860376"/>
    <lineage>
        <taxon>Eukaryota</taxon>
        <taxon>Metazoa</taxon>
        <taxon>Ecdysozoa</taxon>
        <taxon>Nematoda</taxon>
        <taxon>Chromadorea</taxon>
        <taxon>Rhabditida</taxon>
        <taxon>Rhabditina</taxon>
        <taxon>Rhabditomorpha</taxon>
        <taxon>Rhabditoidea</taxon>
        <taxon>Rhabditidae</taxon>
        <taxon>Peloderinae</taxon>
        <taxon>Caenorhabditis</taxon>
    </lineage>
</organism>
<feature type="transmembrane region" description="Helical" evidence="1">
    <location>
        <begin position="62"/>
        <end position="88"/>
    </location>
</feature>
<accession>A0A9P1IJS3</accession>
<evidence type="ECO:0000256" key="1">
    <source>
        <dbReference type="SAM" id="Phobius"/>
    </source>
</evidence>
<dbReference type="AlphaFoldDB" id="A0A9P1IJS3"/>
<evidence type="ECO:0000313" key="3">
    <source>
        <dbReference type="Proteomes" id="UP001152747"/>
    </source>
</evidence>
<dbReference type="Proteomes" id="UP001152747">
    <property type="component" value="Unassembled WGS sequence"/>
</dbReference>
<feature type="transmembrane region" description="Helical" evidence="1">
    <location>
        <begin position="94"/>
        <end position="121"/>
    </location>
</feature>
<keyword evidence="3" id="KW-1185">Reference proteome</keyword>
<comment type="caution">
    <text evidence="2">The sequence shown here is derived from an EMBL/GenBank/DDBJ whole genome shotgun (WGS) entry which is preliminary data.</text>
</comment>